<dbReference type="Gene3D" id="3.30.30.30">
    <property type="match status" value="2"/>
</dbReference>
<dbReference type="GO" id="GO:0005524">
    <property type="term" value="F:ATP binding"/>
    <property type="evidence" value="ECO:0007669"/>
    <property type="project" value="UniProtKB-KW"/>
</dbReference>
<protein>
    <recommendedName>
        <fullName evidence="6">Actin-like ATPase domain-containing protein</fullName>
    </recommendedName>
</protein>
<evidence type="ECO:0000313" key="5">
    <source>
        <dbReference type="Proteomes" id="UP001213000"/>
    </source>
</evidence>
<dbReference type="Gene3D" id="3.30.420.40">
    <property type="match status" value="3"/>
</dbReference>
<dbReference type="GO" id="GO:0140662">
    <property type="term" value="F:ATP-dependent protein folding chaperone"/>
    <property type="evidence" value="ECO:0007669"/>
    <property type="project" value="InterPro"/>
</dbReference>
<dbReference type="Pfam" id="PF00012">
    <property type="entry name" value="HSP70"/>
    <property type="match status" value="2"/>
</dbReference>
<reference evidence="4" key="1">
    <citation type="submission" date="2022-07" db="EMBL/GenBank/DDBJ databases">
        <title>Genome Sequence of Leucocoprinus birnbaumii.</title>
        <authorList>
            <person name="Buettner E."/>
        </authorList>
    </citation>
    <scope>NUCLEOTIDE SEQUENCE</scope>
    <source>
        <strain evidence="4">VT141</strain>
    </source>
</reference>
<sequence length="646" mass="68632">MTSTPQIPNGVAEPSVELTSLPPVVGINFGNSYASIAVFTKEGLAECIANEDGERQIACAISFHGEEMYIGNQAKHQLVKNAQNTITGFRNLLGKKFSEVPQSTINLSAPVIQHPDLADTPAYKVTVLQPAPTPLPPGSTVTSNFNTPAASALPTPRSEPIQVDRYLTPDEVTTIFLRSLVSSAGAFLGKRVRDAVITVPSWFTPSQRSALQKAATETGVNVLQLVDEAGAAVATTTLPTWGSELSPDRNQLIVDVGASSTTISFLSLRSGLAYTLASTTTPSVGGDLIDTLLVKHFSTEFTKKTKTPLSVCPATDVQDKRAEAKLRLALEHTKRTISASPGAATCSVESLKDGIDYTGSINRMRFDLVCRSVYTAISTSITSLLEEASIDPYDVDEIVYVGGSTCLPGLDEHITLSSGLREDIETPFTRGIVIGGGIGDPTTLLARGCAAQAYLISSLTDEELRSAFTSTTAAAEVKATTKTLGLLLPSKSTDENDTLGGTWVPVIQKETALPARRALRFDVEIQPPSNTIVLELWESIESIKVDKIKPPKPVYSDSEDAAPSEDDEEEEEIEVKSKEITKSNYLGSIELKAKLGVEHKGKTEMKGRTTTSIDVVVVVGEDAGVKVSVKEVGGEGAVGELAVAAP</sequence>
<evidence type="ECO:0000256" key="1">
    <source>
        <dbReference type="ARBA" id="ARBA00022741"/>
    </source>
</evidence>
<organism evidence="4 5">
    <name type="scientific">Leucocoprinus birnbaumii</name>
    <dbReference type="NCBI Taxonomy" id="56174"/>
    <lineage>
        <taxon>Eukaryota</taxon>
        <taxon>Fungi</taxon>
        <taxon>Dikarya</taxon>
        <taxon>Basidiomycota</taxon>
        <taxon>Agaricomycotina</taxon>
        <taxon>Agaricomycetes</taxon>
        <taxon>Agaricomycetidae</taxon>
        <taxon>Agaricales</taxon>
        <taxon>Agaricineae</taxon>
        <taxon>Agaricaceae</taxon>
        <taxon>Leucocoprinus</taxon>
    </lineage>
</organism>
<comment type="caution">
    <text evidence="4">The sequence shown here is derived from an EMBL/GenBank/DDBJ whole genome shotgun (WGS) entry which is preliminary data.</text>
</comment>
<gene>
    <name evidence="4" type="ORF">NP233_g10361</name>
</gene>
<dbReference type="Proteomes" id="UP001213000">
    <property type="component" value="Unassembled WGS sequence"/>
</dbReference>
<dbReference type="SUPFAM" id="SSF53067">
    <property type="entry name" value="Actin-like ATPase domain"/>
    <property type="match status" value="2"/>
</dbReference>
<dbReference type="Gene3D" id="3.90.640.10">
    <property type="entry name" value="Actin, Chain A, domain 4"/>
    <property type="match status" value="1"/>
</dbReference>
<evidence type="ECO:0000256" key="3">
    <source>
        <dbReference type="SAM" id="MobiDB-lite"/>
    </source>
</evidence>
<dbReference type="InterPro" id="IPR043129">
    <property type="entry name" value="ATPase_NBD"/>
</dbReference>
<keyword evidence="1" id="KW-0547">Nucleotide-binding</keyword>
<dbReference type="AlphaFoldDB" id="A0AAD5YPX7"/>
<name>A0AAD5YPX7_9AGAR</name>
<dbReference type="PANTHER" id="PTHR45639">
    <property type="entry name" value="HSC70CB, ISOFORM G-RELATED"/>
    <property type="match status" value="1"/>
</dbReference>
<dbReference type="PRINTS" id="PR00301">
    <property type="entry name" value="HEATSHOCK70"/>
</dbReference>
<accession>A0AAD5YPX7</accession>
<dbReference type="InterPro" id="IPR013126">
    <property type="entry name" value="Hsp_70_fam"/>
</dbReference>
<dbReference type="GO" id="GO:0005829">
    <property type="term" value="C:cytosol"/>
    <property type="evidence" value="ECO:0007669"/>
    <property type="project" value="TreeGrafter"/>
</dbReference>
<evidence type="ECO:0000256" key="2">
    <source>
        <dbReference type="ARBA" id="ARBA00022840"/>
    </source>
</evidence>
<dbReference type="PANTHER" id="PTHR45639:SF32">
    <property type="entry name" value="HEAT SHOCK PROTEIN PDR13"/>
    <property type="match status" value="1"/>
</dbReference>
<feature type="compositionally biased region" description="Acidic residues" evidence="3">
    <location>
        <begin position="557"/>
        <end position="573"/>
    </location>
</feature>
<proteinExistence type="predicted"/>
<dbReference type="FunFam" id="3.90.640.10:FF:000021">
    <property type="entry name" value="Heat shock protein 14"/>
    <property type="match status" value="1"/>
</dbReference>
<evidence type="ECO:0000313" key="4">
    <source>
        <dbReference type="EMBL" id="KAJ3561168.1"/>
    </source>
</evidence>
<dbReference type="EMBL" id="JANIEX010001046">
    <property type="protein sequence ID" value="KAJ3561168.1"/>
    <property type="molecule type" value="Genomic_DNA"/>
</dbReference>
<feature type="region of interest" description="Disordered" evidence="3">
    <location>
        <begin position="551"/>
        <end position="577"/>
    </location>
</feature>
<keyword evidence="5" id="KW-1185">Reference proteome</keyword>
<keyword evidence="2" id="KW-0067">ATP-binding</keyword>
<evidence type="ECO:0008006" key="6">
    <source>
        <dbReference type="Google" id="ProtNLM"/>
    </source>
</evidence>
<dbReference type="GO" id="GO:0005634">
    <property type="term" value="C:nucleus"/>
    <property type="evidence" value="ECO:0007669"/>
    <property type="project" value="TreeGrafter"/>
</dbReference>